<dbReference type="InterPro" id="IPR008920">
    <property type="entry name" value="TF_FadR/GntR_C"/>
</dbReference>
<evidence type="ECO:0000259" key="5">
    <source>
        <dbReference type="PROSITE" id="PS50949"/>
    </source>
</evidence>
<dbReference type="InterPro" id="IPR036388">
    <property type="entry name" value="WH-like_DNA-bd_sf"/>
</dbReference>
<dbReference type="InterPro" id="IPR011711">
    <property type="entry name" value="GntR_C"/>
</dbReference>
<keyword evidence="3" id="KW-0804">Transcription</keyword>
<keyword evidence="7" id="KW-1185">Reference proteome</keyword>
<gene>
    <name evidence="6" type="ORF">SAMN05428998_11218</name>
</gene>
<dbReference type="PANTHER" id="PTHR43537">
    <property type="entry name" value="TRANSCRIPTIONAL REGULATOR, GNTR FAMILY"/>
    <property type="match status" value="1"/>
</dbReference>
<dbReference type="CDD" id="cd07377">
    <property type="entry name" value="WHTH_GntR"/>
    <property type="match status" value="1"/>
</dbReference>
<dbReference type="InterPro" id="IPR036390">
    <property type="entry name" value="WH_DNA-bd_sf"/>
</dbReference>
<dbReference type="Proteomes" id="UP000192917">
    <property type="component" value="Unassembled WGS sequence"/>
</dbReference>
<reference evidence="6 7" key="1">
    <citation type="submission" date="2017-04" db="EMBL/GenBank/DDBJ databases">
        <authorList>
            <person name="Afonso C.L."/>
            <person name="Miller P.J."/>
            <person name="Scott M.A."/>
            <person name="Spackman E."/>
            <person name="Goraichik I."/>
            <person name="Dimitrov K.M."/>
            <person name="Suarez D.L."/>
            <person name="Swayne D.E."/>
        </authorList>
    </citation>
    <scope>NUCLEOTIDE SEQUENCE [LARGE SCALE GENOMIC DNA]</scope>
    <source>
        <strain evidence="6 7">USBA 355</strain>
    </source>
</reference>
<dbReference type="SMART" id="SM00345">
    <property type="entry name" value="HTH_GNTR"/>
    <property type="match status" value="1"/>
</dbReference>
<accession>A0A1Y6C3Q5</accession>
<feature type="domain" description="HTH gntR-type" evidence="5">
    <location>
        <begin position="5"/>
        <end position="72"/>
    </location>
</feature>
<dbReference type="PROSITE" id="PS50949">
    <property type="entry name" value="HTH_GNTR"/>
    <property type="match status" value="1"/>
</dbReference>
<dbReference type="SUPFAM" id="SSF46785">
    <property type="entry name" value="Winged helix' DNA-binding domain"/>
    <property type="match status" value="1"/>
</dbReference>
<keyword evidence="2" id="KW-0238">DNA-binding</keyword>
<keyword evidence="1" id="KW-0805">Transcription regulation</keyword>
<dbReference type="STRING" id="560819.SAMN05428998_11218"/>
<dbReference type="SMART" id="SM00895">
    <property type="entry name" value="FCD"/>
    <property type="match status" value="1"/>
</dbReference>
<dbReference type="SUPFAM" id="SSF48008">
    <property type="entry name" value="GntR ligand-binding domain-like"/>
    <property type="match status" value="1"/>
</dbReference>
<dbReference type="EMBL" id="FWZX01000012">
    <property type="protein sequence ID" value="SMF35590.1"/>
    <property type="molecule type" value="Genomic_DNA"/>
</dbReference>
<dbReference type="GO" id="GO:0003700">
    <property type="term" value="F:DNA-binding transcription factor activity"/>
    <property type="evidence" value="ECO:0007669"/>
    <property type="project" value="InterPro"/>
</dbReference>
<dbReference type="Pfam" id="PF00392">
    <property type="entry name" value="GntR"/>
    <property type="match status" value="1"/>
</dbReference>
<dbReference type="InterPro" id="IPR000524">
    <property type="entry name" value="Tscrpt_reg_HTH_GntR"/>
</dbReference>
<evidence type="ECO:0000256" key="2">
    <source>
        <dbReference type="ARBA" id="ARBA00023125"/>
    </source>
</evidence>
<dbReference type="Gene3D" id="1.10.10.10">
    <property type="entry name" value="Winged helix-like DNA-binding domain superfamily/Winged helix DNA-binding domain"/>
    <property type="match status" value="1"/>
</dbReference>
<dbReference type="Gene3D" id="1.20.120.530">
    <property type="entry name" value="GntR ligand-binding domain-like"/>
    <property type="match status" value="1"/>
</dbReference>
<sequence>MSRPPTSTEVAAAILRERILEGSIPPGSRLQQDALAQALGLSRTPLRTAMAELAKDGLLDYSPNRGFTVRSFRLADIRAAFEVRANLEGLACRLAAERGLSEERAAELRRYVEQGDRILGRGRLDPDDLAPYRRMNVEFHEGIMATSGNPWVVEFVRRTHNVPLASDRVFLWDDYEIIRRSHDDHHRILAALLARDGRRAENIMWEHVTYAGELLCADLRRRHRLAPADPAERLSRTTSHRLSREEQDA</sequence>
<evidence type="ECO:0000256" key="4">
    <source>
        <dbReference type="SAM" id="MobiDB-lite"/>
    </source>
</evidence>
<dbReference type="RefSeq" id="WP_085123557.1">
    <property type="nucleotide sequence ID" value="NZ_FWZX01000012.1"/>
</dbReference>
<dbReference type="AlphaFoldDB" id="A0A1Y6C3Q5"/>
<feature type="region of interest" description="Disordered" evidence="4">
    <location>
        <begin position="229"/>
        <end position="249"/>
    </location>
</feature>
<evidence type="ECO:0000313" key="6">
    <source>
        <dbReference type="EMBL" id="SMF35590.1"/>
    </source>
</evidence>
<dbReference type="Pfam" id="PF07729">
    <property type="entry name" value="FCD"/>
    <property type="match status" value="1"/>
</dbReference>
<evidence type="ECO:0000256" key="1">
    <source>
        <dbReference type="ARBA" id="ARBA00023015"/>
    </source>
</evidence>
<name>A0A1Y6C3Q5_9PROT</name>
<proteinExistence type="predicted"/>
<evidence type="ECO:0000313" key="7">
    <source>
        <dbReference type="Proteomes" id="UP000192917"/>
    </source>
</evidence>
<protein>
    <submittedName>
        <fullName evidence="6">GntR family transcriptional regulator, vanillate catabolism transcriptional regulator</fullName>
    </submittedName>
</protein>
<dbReference type="GO" id="GO:0003677">
    <property type="term" value="F:DNA binding"/>
    <property type="evidence" value="ECO:0007669"/>
    <property type="project" value="UniProtKB-KW"/>
</dbReference>
<dbReference type="PANTHER" id="PTHR43537:SF49">
    <property type="entry name" value="TRANSCRIPTIONAL REGULATORY PROTEIN"/>
    <property type="match status" value="1"/>
</dbReference>
<organism evidence="6 7">
    <name type="scientific">Tistlia consotensis USBA 355</name>
    <dbReference type="NCBI Taxonomy" id="560819"/>
    <lineage>
        <taxon>Bacteria</taxon>
        <taxon>Pseudomonadati</taxon>
        <taxon>Pseudomonadota</taxon>
        <taxon>Alphaproteobacteria</taxon>
        <taxon>Rhodospirillales</taxon>
        <taxon>Rhodovibrionaceae</taxon>
        <taxon>Tistlia</taxon>
    </lineage>
</organism>
<evidence type="ECO:0000256" key="3">
    <source>
        <dbReference type="ARBA" id="ARBA00023163"/>
    </source>
</evidence>